<gene>
    <name evidence="2" type="ORF">OC842_000886</name>
</gene>
<sequence length="648" mass="69041">MPVSDFDLAIFCLSSASPICASEVLRPDIISLATLPDPNFLKLAHSQLLIGSIPLAALTGAPSIVLRRLTETRCDKNRRLSRATIAVQDVMRFKDRLNHKSTRKGRRTSAAVSVLEVYINSRPARLHSAFDSSSVDDLDLPPKWIAEAQRSATSFKRHGSSRLALWSQAPIRKGSQLAKSALRSAFASAGGRHSQKSWTRIATTGGAEIKLCSHASEVSSYLHEPITSFTLVVYHPRALLTAKRPGETRRGSLDAVFHFVVTGSPVRTHRTRSLTELDPLPLPSPAHPSSRQMPKVERRQSRLGAALKMPANAAAAVTLPRPPSFDSIVSKFKGATSRLSQQRLSISRSLSMRRSATATAAGTSSFGAGLAAEVGFVRESGRSVSSARDLLLPRRMSTSPPSATGGPRSYRPSTSSSSPSSRIRSLTEEEGAYDDELDGVVEAQLQSVLEGKGDAFLHGFGGGSGSRSGSGFWTPPPMGSLGRSTAQMLNLNLNVGLGLETGAATSRGGAAKYFQPTLSPSPSASATGLLTPPEPERSHSMSLSSRRPSTSASMSSMRGGGGGGADTMSIVSAGVPRKPVPRSRSIQDLVQREDQRRRSMQAVVVHTGTGADSGRASLIEEAAAHFASVRRPHTAHVERPPLPPRRRS</sequence>
<accession>A0AAN6GGA4</accession>
<evidence type="ECO:0000313" key="3">
    <source>
        <dbReference type="Proteomes" id="UP001176521"/>
    </source>
</evidence>
<reference evidence="2" key="1">
    <citation type="journal article" date="2023" name="PhytoFront">
        <title>Draft Genome Resources of Seven Strains of Tilletia horrida, Causal Agent of Kernel Smut of Rice.</title>
        <authorList>
            <person name="Khanal S."/>
            <person name="Antony Babu S."/>
            <person name="Zhou X.G."/>
        </authorList>
    </citation>
    <scope>NUCLEOTIDE SEQUENCE</scope>
    <source>
        <strain evidence="2">TX3</strain>
    </source>
</reference>
<name>A0AAN6GGA4_9BASI</name>
<organism evidence="2 3">
    <name type="scientific">Tilletia horrida</name>
    <dbReference type="NCBI Taxonomy" id="155126"/>
    <lineage>
        <taxon>Eukaryota</taxon>
        <taxon>Fungi</taxon>
        <taxon>Dikarya</taxon>
        <taxon>Basidiomycota</taxon>
        <taxon>Ustilaginomycotina</taxon>
        <taxon>Exobasidiomycetes</taxon>
        <taxon>Tilletiales</taxon>
        <taxon>Tilletiaceae</taxon>
        <taxon>Tilletia</taxon>
    </lineage>
</organism>
<feature type="compositionally biased region" description="Low complexity" evidence="1">
    <location>
        <begin position="407"/>
        <end position="424"/>
    </location>
</feature>
<comment type="caution">
    <text evidence="2">The sequence shown here is derived from an EMBL/GenBank/DDBJ whole genome shotgun (WGS) entry which is preliminary data.</text>
</comment>
<dbReference type="AlphaFoldDB" id="A0AAN6GGA4"/>
<evidence type="ECO:0000256" key="1">
    <source>
        <dbReference type="SAM" id="MobiDB-lite"/>
    </source>
</evidence>
<feature type="region of interest" description="Disordered" evidence="1">
    <location>
        <begin position="513"/>
        <end position="601"/>
    </location>
</feature>
<protein>
    <submittedName>
        <fullName evidence="2">Uncharacterized protein</fullName>
    </submittedName>
</protein>
<dbReference type="Proteomes" id="UP001176521">
    <property type="component" value="Unassembled WGS sequence"/>
</dbReference>
<feature type="region of interest" description="Disordered" evidence="1">
    <location>
        <begin position="460"/>
        <end position="479"/>
    </location>
</feature>
<feature type="region of interest" description="Disordered" evidence="1">
    <location>
        <begin position="629"/>
        <end position="648"/>
    </location>
</feature>
<evidence type="ECO:0000313" key="2">
    <source>
        <dbReference type="EMBL" id="KAK0539614.1"/>
    </source>
</evidence>
<dbReference type="EMBL" id="JAPDMQ010000028">
    <property type="protein sequence ID" value="KAK0539614.1"/>
    <property type="molecule type" value="Genomic_DNA"/>
</dbReference>
<feature type="compositionally biased region" description="Low complexity" evidence="1">
    <location>
        <begin position="540"/>
        <end position="557"/>
    </location>
</feature>
<feature type="region of interest" description="Disordered" evidence="1">
    <location>
        <begin position="387"/>
        <end position="436"/>
    </location>
</feature>
<keyword evidence="3" id="KW-1185">Reference proteome</keyword>
<feature type="region of interest" description="Disordered" evidence="1">
    <location>
        <begin position="270"/>
        <end position="299"/>
    </location>
</feature>
<proteinExistence type="predicted"/>